<dbReference type="Pfam" id="PF05786">
    <property type="entry name" value="Cnd2"/>
    <property type="match status" value="2"/>
</dbReference>
<feature type="compositionally biased region" description="Basic and acidic residues" evidence="11">
    <location>
        <begin position="297"/>
        <end position="314"/>
    </location>
</feature>
<evidence type="ECO:0000313" key="12">
    <source>
        <dbReference type="Proteomes" id="UP000504631"/>
    </source>
</evidence>
<evidence type="ECO:0000256" key="1">
    <source>
        <dbReference type="ARBA" id="ARBA00004286"/>
    </source>
</evidence>
<keyword evidence="9" id="KW-0226">DNA condensation</keyword>
<dbReference type="GO" id="GO:0007076">
    <property type="term" value="P:mitotic chromosome condensation"/>
    <property type="evidence" value="ECO:0007669"/>
    <property type="project" value="InterPro"/>
</dbReference>
<keyword evidence="12" id="KW-1185">Reference proteome</keyword>
<dbReference type="RefSeq" id="XP_033356912.1">
    <property type="nucleotide sequence ID" value="XM_033501021.1"/>
</dbReference>
<sequence length="665" mass="75885">MEKEIILGTSSSSSLRRKSFVLQSTLSPKLVENNDEAERLARRHELNASTASVENLSTNKKRRSLGLGFLAHMPTHEIKDRMAECIKLNIENKINVKNAFSLEIIDFMSYMIKKQDANISNLQAASTSLDVSTKIYGFRVDGVYTEIMKITSGIDKQQNDSSIDEVNGELNTEEGDQVKDIRIHKKKGKKKNKQKIFSTTDSLKGTVEIMKPSLWIMENEDSQTTDALYQVMLSNHANSNYSLHLYHDVIVDVVEQKIDKKDAKIIIPQMEDFSKLEICPPLTNFEFQNWINDIEKETGEGGEEDKGIKSKSDNESGFQFDLDASLPSEEEVPHDDMNYLDIQDDVENTEKCAEVQKPTEKIVDLCKVLSNVGVIKTSEYSFLQKSLNIHWAGPSHWRISNFSKLSGSKIIAACPQKPGRKRKEIEICYDDSIKTTVVPKFVVSKVTKFDAANLEWYEERLTLPRDMHYDIASAAKLYLHELIHINMKKDQLDTTHVSDIENYNYDNENDTSNYCPYVSNEDYALNEDNNDLENNDEVENDEAEAQMIFTGDNLVAIPKLTNKISIAYSTRAKRIDMRQLKKSIWKSLTMCNDTENIENREKENRMKENRCFSEVCKTLPNLLTKANIEVLSFPISFVSLLHLANEKTLKIQSVPDMSDLIIEAS</sequence>
<dbReference type="AlphaFoldDB" id="A0A6J3KV99"/>
<reference evidence="13" key="1">
    <citation type="submission" date="2025-08" db="UniProtKB">
        <authorList>
            <consortium name="RefSeq"/>
        </authorList>
    </citation>
    <scope>IDENTIFICATION</scope>
    <source>
        <tissue evidence="13">Muscle</tissue>
    </source>
</reference>
<evidence type="ECO:0000256" key="7">
    <source>
        <dbReference type="ARBA" id="ARBA00022618"/>
    </source>
</evidence>
<dbReference type="GO" id="GO:0003682">
    <property type="term" value="F:chromatin binding"/>
    <property type="evidence" value="ECO:0007669"/>
    <property type="project" value="TreeGrafter"/>
</dbReference>
<accession>A0A6J3KV99</accession>
<keyword evidence="7" id="KW-0132">Cell division</keyword>
<protein>
    <recommendedName>
        <fullName evidence="4">Condensin complex subunit 2</fullName>
    </recommendedName>
</protein>
<dbReference type="KEGG" id="bvk:117237255"/>
<feature type="region of interest" description="Disordered" evidence="11">
    <location>
        <begin position="297"/>
        <end position="316"/>
    </location>
</feature>
<evidence type="ECO:0000256" key="4">
    <source>
        <dbReference type="ARBA" id="ARBA00016065"/>
    </source>
</evidence>
<gene>
    <name evidence="13" type="primary">LOC117237255</name>
</gene>
<dbReference type="InterPro" id="IPR022816">
    <property type="entry name" value="Condensin_barren_su2"/>
</dbReference>
<comment type="similarity">
    <text evidence="3">Belongs to the CND2 (condensin subunit 2) family.</text>
</comment>
<keyword evidence="8" id="KW-0498">Mitosis</keyword>
<evidence type="ECO:0000256" key="9">
    <source>
        <dbReference type="ARBA" id="ARBA00023067"/>
    </source>
</evidence>
<keyword evidence="10" id="KW-0131">Cell cycle</keyword>
<keyword evidence="6" id="KW-0963">Cytoplasm</keyword>
<evidence type="ECO:0000256" key="10">
    <source>
        <dbReference type="ARBA" id="ARBA00023306"/>
    </source>
</evidence>
<evidence type="ECO:0000256" key="5">
    <source>
        <dbReference type="ARBA" id="ARBA00022454"/>
    </source>
</evidence>
<dbReference type="GO" id="GO:0005737">
    <property type="term" value="C:cytoplasm"/>
    <property type="evidence" value="ECO:0007669"/>
    <property type="project" value="UniProtKB-SubCell"/>
</dbReference>
<evidence type="ECO:0000256" key="8">
    <source>
        <dbReference type="ARBA" id="ARBA00022776"/>
    </source>
</evidence>
<comment type="subcellular location">
    <subcellularLocation>
        <location evidence="1">Chromosome</location>
    </subcellularLocation>
    <subcellularLocation>
        <location evidence="2">Cytoplasm</location>
    </subcellularLocation>
</comment>
<proteinExistence type="inferred from homology"/>
<dbReference type="PANTHER" id="PTHR13108:SF9">
    <property type="entry name" value="CONDENSIN COMPLEX SUBUNIT 2"/>
    <property type="match status" value="1"/>
</dbReference>
<dbReference type="Proteomes" id="UP000504631">
    <property type="component" value="Unplaced"/>
</dbReference>
<evidence type="ECO:0000256" key="6">
    <source>
        <dbReference type="ARBA" id="ARBA00022490"/>
    </source>
</evidence>
<dbReference type="GO" id="GO:0051301">
    <property type="term" value="P:cell division"/>
    <property type="evidence" value="ECO:0007669"/>
    <property type="project" value="UniProtKB-KW"/>
</dbReference>
<name>A0A6J3KV99_9HYME</name>
<dbReference type="GeneID" id="117237255"/>
<dbReference type="PANTHER" id="PTHR13108">
    <property type="entry name" value="CONDENSIN COMPLEX SUBUNIT 2"/>
    <property type="match status" value="1"/>
</dbReference>
<organism evidence="12 13">
    <name type="scientific">Bombus vosnesenskii</name>
    <dbReference type="NCBI Taxonomy" id="207650"/>
    <lineage>
        <taxon>Eukaryota</taxon>
        <taxon>Metazoa</taxon>
        <taxon>Ecdysozoa</taxon>
        <taxon>Arthropoda</taxon>
        <taxon>Hexapoda</taxon>
        <taxon>Insecta</taxon>
        <taxon>Pterygota</taxon>
        <taxon>Neoptera</taxon>
        <taxon>Endopterygota</taxon>
        <taxon>Hymenoptera</taxon>
        <taxon>Apocrita</taxon>
        <taxon>Aculeata</taxon>
        <taxon>Apoidea</taxon>
        <taxon>Anthophila</taxon>
        <taxon>Apidae</taxon>
        <taxon>Bombus</taxon>
        <taxon>Pyrobombus</taxon>
    </lineage>
</organism>
<evidence type="ECO:0000256" key="11">
    <source>
        <dbReference type="SAM" id="MobiDB-lite"/>
    </source>
</evidence>
<evidence type="ECO:0000256" key="2">
    <source>
        <dbReference type="ARBA" id="ARBA00004496"/>
    </source>
</evidence>
<keyword evidence="5" id="KW-0158">Chromosome</keyword>
<evidence type="ECO:0000313" key="13">
    <source>
        <dbReference type="RefSeq" id="XP_033356912.1"/>
    </source>
</evidence>
<dbReference type="GO" id="GO:0000796">
    <property type="term" value="C:condensin complex"/>
    <property type="evidence" value="ECO:0007669"/>
    <property type="project" value="InterPro"/>
</dbReference>
<evidence type="ECO:0000256" key="3">
    <source>
        <dbReference type="ARBA" id="ARBA00009471"/>
    </source>
</evidence>